<dbReference type="EMBL" id="JABBGA010000004">
    <property type="protein sequence ID" value="NML25562.1"/>
    <property type="molecule type" value="Genomic_DNA"/>
</dbReference>
<accession>A0A848G2W8</accession>
<dbReference type="AlphaFoldDB" id="A0A848G2W8"/>
<keyword evidence="2" id="KW-1185">Reference proteome</keyword>
<gene>
    <name evidence="1" type="ORF">HHL15_07395</name>
</gene>
<protein>
    <submittedName>
        <fullName evidence="1">Uncharacterized protein</fullName>
    </submittedName>
</protein>
<proteinExistence type="predicted"/>
<reference evidence="1 2" key="1">
    <citation type="submission" date="2020-04" db="EMBL/GenBank/DDBJ databases">
        <title>Zoogloea sp. G-4-1-14 isolated from soil.</title>
        <authorList>
            <person name="Dahal R.H."/>
        </authorList>
    </citation>
    <scope>NUCLEOTIDE SEQUENCE [LARGE SCALE GENOMIC DNA]</scope>
    <source>
        <strain evidence="1 2">G-4-1-14</strain>
    </source>
</reference>
<dbReference type="RefSeq" id="WP_169145187.1">
    <property type="nucleotide sequence ID" value="NZ_JABBGA010000004.1"/>
</dbReference>
<comment type="caution">
    <text evidence="1">The sequence shown here is derived from an EMBL/GenBank/DDBJ whole genome shotgun (WGS) entry which is preliminary data.</text>
</comment>
<evidence type="ECO:0000313" key="2">
    <source>
        <dbReference type="Proteomes" id="UP000580043"/>
    </source>
</evidence>
<organism evidence="1 2">
    <name type="scientific">Zoogloea dura</name>
    <dbReference type="NCBI Taxonomy" id="2728840"/>
    <lineage>
        <taxon>Bacteria</taxon>
        <taxon>Pseudomonadati</taxon>
        <taxon>Pseudomonadota</taxon>
        <taxon>Betaproteobacteria</taxon>
        <taxon>Rhodocyclales</taxon>
        <taxon>Zoogloeaceae</taxon>
        <taxon>Zoogloea</taxon>
    </lineage>
</organism>
<dbReference type="Proteomes" id="UP000580043">
    <property type="component" value="Unassembled WGS sequence"/>
</dbReference>
<name>A0A848G2W8_9RHOO</name>
<sequence>MNMHLFALIGLLALAVLAWQAWRERAGARSRIPAVWEESLQRIAMDQRKGHHRVVRECILQACRRLELHPELSGNAPHIRVRLAVMLGEDPVYPVVLRSIRAASASEEGVSEMALCIALRQFLVEDIRTCMALAECFGQVRRLCEGGDCRVEANFIRSV</sequence>
<evidence type="ECO:0000313" key="1">
    <source>
        <dbReference type="EMBL" id="NML25562.1"/>
    </source>
</evidence>